<protein>
    <submittedName>
        <fullName evidence="3">Uncharacterized protein LOC124294672</fullName>
    </submittedName>
</protein>
<reference evidence="3" key="1">
    <citation type="submission" date="2025-08" db="UniProtKB">
        <authorList>
            <consortium name="RefSeq"/>
        </authorList>
    </citation>
    <scope>IDENTIFICATION</scope>
    <source>
        <tissue evidence="3">Thorax and Abdomen</tissue>
    </source>
</reference>
<dbReference type="Proteomes" id="UP000829291">
    <property type="component" value="Chromosome 5"/>
</dbReference>
<dbReference type="GeneID" id="124294672"/>
<gene>
    <name evidence="3" type="primary">LOC124294672</name>
</gene>
<feature type="region of interest" description="Disordered" evidence="1">
    <location>
        <begin position="156"/>
        <end position="175"/>
    </location>
</feature>
<evidence type="ECO:0000256" key="1">
    <source>
        <dbReference type="SAM" id="MobiDB-lite"/>
    </source>
</evidence>
<organism evidence="2 3">
    <name type="scientific">Neodiprion lecontei</name>
    <name type="common">Redheaded pine sawfly</name>
    <dbReference type="NCBI Taxonomy" id="441921"/>
    <lineage>
        <taxon>Eukaryota</taxon>
        <taxon>Metazoa</taxon>
        <taxon>Ecdysozoa</taxon>
        <taxon>Arthropoda</taxon>
        <taxon>Hexapoda</taxon>
        <taxon>Insecta</taxon>
        <taxon>Pterygota</taxon>
        <taxon>Neoptera</taxon>
        <taxon>Endopterygota</taxon>
        <taxon>Hymenoptera</taxon>
        <taxon>Tenthredinoidea</taxon>
        <taxon>Diprionidae</taxon>
        <taxon>Diprioninae</taxon>
        <taxon>Neodiprion</taxon>
    </lineage>
</organism>
<dbReference type="RefSeq" id="XP_046596999.1">
    <property type="nucleotide sequence ID" value="XM_046741043.1"/>
</dbReference>
<evidence type="ECO:0000313" key="3">
    <source>
        <dbReference type="RefSeq" id="XP_046596999.1"/>
    </source>
</evidence>
<keyword evidence="2" id="KW-1185">Reference proteome</keyword>
<accession>A0ABM3G9P6</accession>
<name>A0ABM3G9P6_NEOLC</name>
<evidence type="ECO:0000313" key="2">
    <source>
        <dbReference type="Proteomes" id="UP000829291"/>
    </source>
</evidence>
<sequence>MAGSEVAGIELDFTRGGGKSRRAKIKSFWEFIDCQKELVPLRPAQGNGHESRVNWSKDSSVRCDKCLDSTIPGCDDNSSGVCAGSESPQRRRIWFDELRILKELGLDRVALSASNTCKRCVREEQNMEVEPEFADSVPPSYQELTADLKAFQERVKHQKSKPAYEKPAKYQHLIP</sequence>
<proteinExistence type="predicted"/>